<keyword evidence="7 12" id="KW-0592">Phosphate transport</keyword>
<evidence type="ECO:0000256" key="6">
    <source>
        <dbReference type="ARBA" id="ARBA00022475"/>
    </source>
</evidence>
<dbReference type="InterPro" id="IPR011862">
    <property type="entry name" value="Phos-bd"/>
</dbReference>
<comment type="subunit">
    <text evidence="4 12">The complex is composed of two ATP-binding proteins (PstB), two transmembrane proteins (PstC and PstA) and a solute-binding protein (PstS).</text>
</comment>
<comment type="subcellular location">
    <subcellularLocation>
        <location evidence="2 12">Cell membrane</location>
        <topology evidence="2 12">Lipid-anchor</topology>
    </subcellularLocation>
</comment>
<evidence type="ECO:0000256" key="11">
    <source>
        <dbReference type="ARBA" id="ARBA00023288"/>
    </source>
</evidence>
<dbReference type="PANTHER" id="PTHR30570">
    <property type="entry name" value="PERIPLASMIC PHOSPHATE BINDING COMPONENT OF PHOSPHATE ABC TRANSPORTER"/>
    <property type="match status" value="1"/>
</dbReference>
<evidence type="ECO:0000256" key="1">
    <source>
        <dbReference type="ARBA" id="ARBA00002841"/>
    </source>
</evidence>
<comment type="function">
    <text evidence="1">Part of the ABC transporter complex PstSACB involved in phosphate import.</text>
</comment>
<comment type="caution">
    <text evidence="14">The sequence shown here is derived from an EMBL/GenBank/DDBJ whole genome shotgun (WGS) entry which is preliminary data.</text>
</comment>
<evidence type="ECO:0000256" key="12">
    <source>
        <dbReference type="RuleBase" id="RU367119"/>
    </source>
</evidence>
<keyword evidence="10 12" id="KW-0564">Palmitate</keyword>
<dbReference type="Pfam" id="PF12849">
    <property type="entry name" value="PBP_like_2"/>
    <property type="match status" value="1"/>
</dbReference>
<protein>
    <recommendedName>
        <fullName evidence="12">Phosphate-binding protein</fullName>
    </recommendedName>
</protein>
<reference evidence="14" key="1">
    <citation type="submission" date="2017-11" db="EMBL/GenBank/DDBJ databases">
        <title>Three new genomes from thermophilic consortium.</title>
        <authorList>
            <person name="Quaggio R."/>
            <person name="Amgarten D."/>
            <person name="Setubal J.C."/>
        </authorList>
    </citation>
    <scope>NUCLEOTIDE SEQUENCE</scope>
    <source>
        <strain evidence="14">ZCTH01-B2</strain>
    </source>
</reference>
<dbReference type="CDD" id="cd13653">
    <property type="entry name" value="PBP2_phosphate_like_1"/>
    <property type="match status" value="1"/>
</dbReference>
<keyword evidence="8 12" id="KW-0732">Signal</keyword>
<evidence type="ECO:0000256" key="5">
    <source>
        <dbReference type="ARBA" id="ARBA00022448"/>
    </source>
</evidence>
<dbReference type="RefSeq" id="WP_011194884.1">
    <property type="nucleotide sequence ID" value="NZ_PIUK01000476.1"/>
</dbReference>
<dbReference type="PROSITE" id="PS51257">
    <property type="entry name" value="PROKAR_LIPOPROTEIN"/>
    <property type="match status" value="1"/>
</dbReference>
<evidence type="ECO:0000313" key="14">
    <source>
        <dbReference type="EMBL" id="MBY6278365.1"/>
    </source>
</evidence>
<dbReference type="Proteomes" id="UP000732377">
    <property type="component" value="Unassembled WGS sequence"/>
</dbReference>
<organism evidence="14 15">
    <name type="scientific">Symbiobacterium thermophilum</name>
    <dbReference type="NCBI Taxonomy" id="2734"/>
    <lineage>
        <taxon>Bacteria</taxon>
        <taxon>Bacillati</taxon>
        <taxon>Bacillota</taxon>
        <taxon>Clostridia</taxon>
        <taxon>Eubacteriales</taxon>
        <taxon>Symbiobacteriaceae</taxon>
        <taxon>Symbiobacterium</taxon>
    </lineage>
</organism>
<evidence type="ECO:0000256" key="2">
    <source>
        <dbReference type="ARBA" id="ARBA00004193"/>
    </source>
</evidence>
<feature type="signal peptide" evidence="12">
    <location>
        <begin position="1"/>
        <end position="21"/>
    </location>
</feature>
<dbReference type="AlphaFoldDB" id="A0A953IGX3"/>
<dbReference type="EMBL" id="PIUK01000476">
    <property type="protein sequence ID" value="MBY6278365.1"/>
    <property type="molecule type" value="Genomic_DNA"/>
</dbReference>
<dbReference type="InterPro" id="IPR024370">
    <property type="entry name" value="PBP_domain"/>
</dbReference>
<dbReference type="OMA" id="GTKHGTR"/>
<keyword evidence="11 12" id="KW-0449">Lipoprotein</keyword>
<dbReference type="GO" id="GO:0006817">
    <property type="term" value="P:phosphate ion transport"/>
    <property type="evidence" value="ECO:0007669"/>
    <property type="project" value="UniProtKB-UniRule"/>
</dbReference>
<feature type="domain" description="PBP" evidence="13">
    <location>
        <begin position="31"/>
        <end position="264"/>
    </location>
</feature>
<accession>A0A953IGX3</accession>
<proteinExistence type="inferred from homology"/>
<dbReference type="PANTHER" id="PTHR30570:SF4">
    <property type="entry name" value="PHOSPHATE-BINDING PROTEIN PSTS 1"/>
    <property type="match status" value="1"/>
</dbReference>
<evidence type="ECO:0000256" key="7">
    <source>
        <dbReference type="ARBA" id="ARBA00022592"/>
    </source>
</evidence>
<evidence type="ECO:0000256" key="3">
    <source>
        <dbReference type="ARBA" id="ARBA00008725"/>
    </source>
</evidence>
<dbReference type="SUPFAM" id="SSF53850">
    <property type="entry name" value="Periplasmic binding protein-like II"/>
    <property type="match status" value="1"/>
</dbReference>
<sequence>MAVLRSRPLAAILLAATLLLAGCGSRPQADPNDPLAGTITASGSTALLPLASLAAEIFMEEHLNVTVNVSGGGSYNGLQQVAVGAVDIGNSDIPATGELADVLVEHRVAIAPFVIIVHPENPVDGLTMEQLAGILRGEITNWQEVGGPDLEIVVVSRQQSSGSRATIVEKVLAGEGDISPQALVQDSNGKVVTTVQYTPGAIGYIDASYHRPSKVKALALDGVAYSPDAVLEGRWPIWTYEYMYTKGEPAGLARAFLEFVLSPEFQEEYVAELGFVPITRETAR</sequence>
<name>A0A953IGX3_SYMTR</name>
<evidence type="ECO:0000256" key="9">
    <source>
        <dbReference type="ARBA" id="ARBA00023136"/>
    </source>
</evidence>
<evidence type="ECO:0000256" key="4">
    <source>
        <dbReference type="ARBA" id="ARBA00011529"/>
    </source>
</evidence>
<dbReference type="InterPro" id="IPR050811">
    <property type="entry name" value="Phosphate_ABC_transporter"/>
</dbReference>
<dbReference type="GO" id="GO:0042301">
    <property type="term" value="F:phosphate ion binding"/>
    <property type="evidence" value="ECO:0007669"/>
    <property type="project" value="UniProtKB-UniRule"/>
</dbReference>
<evidence type="ECO:0000256" key="8">
    <source>
        <dbReference type="ARBA" id="ARBA00022729"/>
    </source>
</evidence>
<comment type="function">
    <text evidence="12">Involved in the system for phosphate transport across the cytoplasmic membrane.</text>
</comment>
<keyword evidence="5 12" id="KW-0813">Transport</keyword>
<dbReference type="GO" id="GO:0005886">
    <property type="term" value="C:plasma membrane"/>
    <property type="evidence" value="ECO:0007669"/>
    <property type="project" value="UniProtKB-SubCell"/>
</dbReference>
<gene>
    <name evidence="14" type="ORF">CWE10_19900</name>
</gene>
<dbReference type="Gene3D" id="3.40.190.10">
    <property type="entry name" value="Periplasmic binding protein-like II"/>
    <property type="match status" value="2"/>
</dbReference>
<dbReference type="NCBIfam" id="TIGR02136">
    <property type="entry name" value="ptsS_2"/>
    <property type="match status" value="1"/>
</dbReference>
<evidence type="ECO:0000256" key="10">
    <source>
        <dbReference type="ARBA" id="ARBA00023139"/>
    </source>
</evidence>
<comment type="similarity">
    <text evidence="3 12">Belongs to the PstS family.</text>
</comment>
<feature type="chain" id="PRO_5039743067" description="Phosphate-binding protein" evidence="12">
    <location>
        <begin position="22"/>
        <end position="284"/>
    </location>
</feature>
<evidence type="ECO:0000259" key="13">
    <source>
        <dbReference type="Pfam" id="PF12849"/>
    </source>
</evidence>
<keyword evidence="9" id="KW-0472">Membrane</keyword>
<evidence type="ECO:0000313" key="15">
    <source>
        <dbReference type="Proteomes" id="UP000732377"/>
    </source>
</evidence>
<keyword evidence="6 12" id="KW-1003">Cell membrane</keyword>